<dbReference type="Proteomes" id="UP000301475">
    <property type="component" value="Chromosome"/>
</dbReference>
<feature type="transmembrane region" description="Helical" evidence="1">
    <location>
        <begin position="62"/>
        <end position="80"/>
    </location>
</feature>
<sequence>MNNIANKINSIFLRKYKDENINRFDNILASGNLQSLKYYTKGGALLLIYIMIVRSMLLNYTLINIVPFLIGICILLAVDFCTKRALKNGKNLLTYSKILTTTFSVTFVGLAIFL</sequence>
<gene>
    <name evidence="2" type="ORF">E5Z56_05190</name>
</gene>
<evidence type="ECO:0000313" key="2">
    <source>
        <dbReference type="EMBL" id="QCT06794.1"/>
    </source>
</evidence>
<dbReference type="EMBL" id="CP039381">
    <property type="protein sequence ID" value="QCT06794.1"/>
    <property type="molecule type" value="Genomic_DNA"/>
</dbReference>
<keyword evidence="1" id="KW-1133">Transmembrane helix</keyword>
<feature type="transmembrane region" description="Helical" evidence="1">
    <location>
        <begin position="92"/>
        <end position="113"/>
    </location>
</feature>
<protein>
    <submittedName>
        <fullName evidence="2">Uncharacterized protein</fullName>
    </submittedName>
</protein>
<reference evidence="2 3" key="1">
    <citation type="submission" date="2019-04" db="EMBL/GenBank/DDBJ databases">
        <authorList>
            <person name="Embree M."/>
            <person name="Gaffney J.R."/>
        </authorList>
    </citation>
    <scope>NUCLEOTIDE SEQUENCE [LARGE SCALE GENOMIC DNA]</scope>
    <source>
        <strain evidence="2 3">JE7A12</strain>
    </source>
</reference>
<keyword evidence="1" id="KW-0472">Membrane</keyword>
<dbReference type="AlphaFoldDB" id="A0A4P8XWG3"/>
<organism evidence="2 3">
    <name type="scientific">Ruminococcus bovis</name>
    <dbReference type="NCBI Taxonomy" id="2564099"/>
    <lineage>
        <taxon>Bacteria</taxon>
        <taxon>Bacillati</taxon>
        <taxon>Bacillota</taxon>
        <taxon>Clostridia</taxon>
        <taxon>Eubacteriales</taxon>
        <taxon>Oscillospiraceae</taxon>
        <taxon>Ruminococcus</taxon>
    </lineage>
</organism>
<accession>A0A4P8XWG3</accession>
<dbReference type="KEGG" id="ruj:E5Z56_05190"/>
<keyword evidence="3" id="KW-1185">Reference proteome</keyword>
<name>A0A4P8XWG3_9FIRM</name>
<dbReference type="RefSeq" id="WP_138156871.1">
    <property type="nucleotide sequence ID" value="NZ_CP039381.1"/>
</dbReference>
<keyword evidence="1" id="KW-0812">Transmembrane</keyword>
<evidence type="ECO:0000256" key="1">
    <source>
        <dbReference type="SAM" id="Phobius"/>
    </source>
</evidence>
<evidence type="ECO:0000313" key="3">
    <source>
        <dbReference type="Proteomes" id="UP000301475"/>
    </source>
</evidence>
<proteinExistence type="predicted"/>